<dbReference type="PROSITE" id="PS51257">
    <property type="entry name" value="PROKAR_LIPOPROTEIN"/>
    <property type="match status" value="1"/>
</dbReference>
<feature type="signal peptide" evidence="1">
    <location>
        <begin position="1"/>
        <end position="22"/>
    </location>
</feature>
<organism evidence="2 3">
    <name type="scientific">Mesonia aestuariivivens</name>
    <dbReference type="NCBI Taxonomy" id="2796128"/>
    <lineage>
        <taxon>Bacteria</taxon>
        <taxon>Pseudomonadati</taxon>
        <taxon>Bacteroidota</taxon>
        <taxon>Flavobacteriia</taxon>
        <taxon>Flavobacteriales</taxon>
        <taxon>Flavobacteriaceae</taxon>
        <taxon>Mesonia</taxon>
    </lineage>
</organism>
<accession>A0ABS6W2M2</accession>
<dbReference type="RefSeq" id="WP_219040391.1">
    <property type="nucleotide sequence ID" value="NZ_JAHWDF010000009.1"/>
</dbReference>
<keyword evidence="3" id="KW-1185">Reference proteome</keyword>
<name>A0ABS6W2M2_9FLAO</name>
<gene>
    <name evidence="2" type="ORF">KW502_09870</name>
</gene>
<feature type="chain" id="PRO_5046661028" description="Lipoprotein" evidence="1">
    <location>
        <begin position="23"/>
        <end position="154"/>
    </location>
</feature>
<dbReference type="EMBL" id="JAHWDF010000009">
    <property type="protein sequence ID" value="MBW2962106.1"/>
    <property type="molecule type" value="Genomic_DNA"/>
</dbReference>
<evidence type="ECO:0000313" key="2">
    <source>
        <dbReference type="EMBL" id="MBW2962106.1"/>
    </source>
</evidence>
<reference evidence="2 3" key="1">
    <citation type="submission" date="2021-07" db="EMBL/GenBank/DDBJ databases">
        <title>Mesonia aestuariivivens sp. nov., isolated from a tidal flat.</title>
        <authorList>
            <person name="Kim Y.-O."/>
            <person name="Yoon J.-H."/>
        </authorList>
    </citation>
    <scope>NUCLEOTIDE SEQUENCE [LARGE SCALE GENOMIC DNA]</scope>
    <source>
        <strain evidence="2 3">JHPTF-M18</strain>
    </source>
</reference>
<dbReference type="Proteomes" id="UP000719267">
    <property type="component" value="Unassembled WGS sequence"/>
</dbReference>
<evidence type="ECO:0008006" key="4">
    <source>
        <dbReference type="Google" id="ProtNLM"/>
    </source>
</evidence>
<protein>
    <recommendedName>
        <fullName evidence="4">Lipoprotein</fullName>
    </recommendedName>
</protein>
<comment type="caution">
    <text evidence="2">The sequence shown here is derived from an EMBL/GenBank/DDBJ whole genome shotgun (WGS) entry which is preliminary data.</text>
</comment>
<keyword evidence="1" id="KW-0732">Signal</keyword>
<evidence type="ECO:0000256" key="1">
    <source>
        <dbReference type="SAM" id="SignalP"/>
    </source>
</evidence>
<sequence length="154" mass="17642">MKKTFILFCLSLSLFSCSSLFKKNNEGVKSNRADTVNLEYPILTEGKVYKIDSTKNYYLIYLKDKKTNYKIVSSKEKNNVCEKIAVNEIYSFNLKNITNGKNVAESNKAFMPTNYLILERCINGKNSEKICVEGDVDLYKSANLQGLCYIIINR</sequence>
<proteinExistence type="predicted"/>
<evidence type="ECO:0000313" key="3">
    <source>
        <dbReference type="Proteomes" id="UP000719267"/>
    </source>
</evidence>